<accession>A0AAV9WTE1</accession>
<gene>
    <name evidence="3" type="ORF">TWF694_005734</name>
</gene>
<dbReference type="SFLD" id="SFLDS00019">
    <property type="entry name" value="Glutathione_Transferase_(cytos"/>
    <property type="match status" value="1"/>
</dbReference>
<dbReference type="Pfam" id="PF17172">
    <property type="entry name" value="GST_N_4"/>
    <property type="match status" value="1"/>
</dbReference>
<dbReference type="InterPro" id="IPR036249">
    <property type="entry name" value="Thioredoxin-like_sf"/>
</dbReference>
<dbReference type="EMBL" id="JAVHJO010000018">
    <property type="protein sequence ID" value="KAK6524070.1"/>
    <property type="molecule type" value="Genomic_DNA"/>
</dbReference>
<comment type="similarity">
    <text evidence="1">Belongs to the FAX family.</text>
</comment>
<proteinExistence type="inferred from homology"/>
<evidence type="ECO:0000256" key="1">
    <source>
        <dbReference type="ARBA" id="ARBA00006475"/>
    </source>
</evidence>
<feature type="domain" description="Thioredoxin-like fold" evidence="2">
    <location>
        <begin position="41"/>
        <end position="138"/>
    </location>
</feature>
<reference evidence="3 4" key="1">
    <citation type="submission" date="2019-10" db="EMBL/GenBank/DDBJ databases">
        <authorList>
            <person name="Palmer J.M."/>
        </authorList>
    </citation>
    <scope>NUCLEOTIDE SEQUENCE [LARGE SCALE GENOMIC DNA]</scope>
    <source>
        <strain evidence="3 4">TWF694</strain>
    </source>
</reference>
<evidence type="ECO:0000259" key="2">
    <source>
        <dbReference type="Pfam" id="PF17172"/>
    </source>
</evidence>
<dbReference type="SFLD" id="SFLDG01180">
    <property type="entry name" value="SUF1"/>
    <property type="match status" value="1"/>
</dbReference>
<dbReference type="InterPro" id="IPR050931">
    <property type="entry name" value="Mito_Protein_Transport_Metaxin"/>
</dbReference>
<evidence type="ECO:0000313" key="3">
    <source>
        <dbReference type="EMBL" id="KAK6524070.1"/>
    </source>
</evidence>
<dbReference type="InterPro" id="IPR040079">
    <property type="entry name" value="Glutathione_S-Trfase"/>
</dbReference>
<comment type="caution">
    <text evidence="3">The sequence shown here is derived from an EMBL/GenBank/DDBJ whole genome shotgun (WGS) entry which is preliminary data.</text>
</comment>
<dbReference type="AlphaFoldDB" id="A0AAV9WTE1"/>
<dbReference type="PANTHER" id="PTHR12289:SF41">
    <property type="entry name" value="FAILED AXON CONNECTIONS-RELATED"/>
    <property type="match status" value="1"/>
</dbReference>
<keyword evidence="4" id="KW-1185">Reference proteome</keyword>
<dbReference type="InterPro" id="IPR012336">
    <property type="entry name" value="Thioredoxin-like_fold"/>
</dbReference>
<name>A0AAV9WTE1_9PEZI</name>
<dbReference type="GO" id="GO:0005737">
    <property type="term" value="C:cytoplasm"/>
    <property type="evidence" value="ECO:0007669"/>
    <property type="project" value="TreeGrafter"/>
</dbReference>
<protein>
    <recommendedName>
        <fullName evidence="2">Thioredoxin-like fold domain-containing protein</fullName>
    </recommendedName>
</protein>
<sequence>MASTTAAVPTPPESATAKSGTTTVILYAFEKHANTPSASGYCQKIENYFRFAGVPYNQADALPFGAPKKKLPYASIDGVVVPDSQFIIRHLKQHGIADLDKTVGLTPTQIAESLAFRGLWEEGIYPAVVRSRWFSKQNEPIIAHEVFGDIPVLFRIPLRWWFRRNFAKQLNMQGIGRHTDAEVDLILREALEALEVRLTPTATSTTAVPWFHNTPTPSDIDAVLSAMLINILGTESNPFCKDIVLKSKVLRGYVKLVVEMYFPEFAKILGEIKAAEGGDGLL</sequence>
<dbReference type="SUPFAM" id="SSF52833">
    <property type="entry name" value="Thioredoxin-like"/>
    <property type="match status" value="1"/>
</dbReference>
<evidence type="ECO:0000313" key="4">
    <source>
        <dbReference type="Proteomes" id="UP001365542"/>
    </source>
</evidence>
<dbReference type="SFLD" id="SFLDG01200">
    <property type="entry name" value="SUF1.1"/>
    <property type="match status" value="1"/>
</dbReference>
<organism evidence="3 4">
    <name type="scientific">Orbilia ellipsospora</name>
    <dbReference type="NCBI Taxonomy" id="2528407"/>
    <lineage>
        <taxon>Eukaryota</taxon>
        <taxon>Fungi</taxon>
        <taxon>Dikarya</taxon>
        <taxon>Ascomycota</taxon>
        <taxon>Pezizomycotina</taxon>
        <taxon>Orbiliomycetes</taxon>
        <taxon>Orbiliales</taxon>
        <taxon>Orbiliaceae</taxon>
        <taxon>Orbilia</taxon>
    </lineage>
</organism>
<dbReference type="PANTHER" id="PTHR12289">
    <property type="entry name" value="METAXIN RELATED"/>
    <property type="match status" value="1"/>
</dbReference>
<dbReference type="InterPro" id="IPR026928">
    <property type="entry name" value="FAX/IsoI-like"/>
</dbReference>
<dbReference type="Proteomes" id="UP001365542">
    <property type="component" value="Unassembled WGS sequence"/>
</dbReference>